<dbReference type="GO" id="GO:0009061">
    <property type="term" value="P:anaerobic respiration"/>
    <property type="evidence" value="ECO:0007669"/>
    <property type="project" value="TreeGrafter"/>
</dbReference>
<dbReference type="InterPro" id="IPR037099">
    <property type="entry name" value="Fum_R/Succ_DH_flav-like_C_sf"/>
</dbReference>
<dbReference type="InterPro" id="IPR003953">
    <property type="entry name" value="FAD-dep_OxRdtase_2_FAD-bd"/>
</dbReference>
<sequence>MKFDIKMIETDVLIIGGGTAGCFSALTISENSNLKVVITDKANIKRSGCLAAGVNAINAYIGKGETPESFVEYVKKDSEGIIREDLVYSIAKGLNKVMKQLEDLGLPILKDENGEYVQRGKRSIKINGENIKPLLAGTVTDKDNITVLNNVNIVDYLFKDGDVIGAIGFSLKENKIYEIYAKKTICATGGASGLYKPNNPIFSKHKMWYSPFNTGTGYAMGIRAGAEMTSFEMRFIALRCKDTIAPTGTIAQGIKTVQINGKGEEYVGKYGKPTTHMRLYSTVMENLKGNGPCFLKTEGISEEQQEELFKAYLNMAPAQTLKWLEGNTGPTSQNVEIEGTEPYIVGGHTASGYWIDSDRKTTLKNLYAVGDVAGGSPKKYVTGCFVEGEIAAMSIIKTIEDVAIIKLDSEEIREKITYISSFFNNPSSQHSIEEIEIAMQKIMDEYAGGISKAYMYNKTKLEIAAKRIEELFDIVDTLKANSLYDLLSIFEIIDRLYVCKVLIKHLESRKETRWRCYQENTDFPEKDDENWMKYINSVYKNGNVEILFRQLVGRDKIYEHTN</sequence>
<dbReference type="GO" id="GO:0050660">
    <property type="term" value="F:flavin adenine dinucleotide binding"/>
    <property type="evidence" value="ECO:0007669"/>
    <property type="project" value="TreeGrafter"/>
</dbReference>
<dbReference type="PANTHER" id="PTHR11632">
    <property type="entry name" value="SUCCINATE DEHYDROGENASE 2 FLAVOPROTEIN SUBUNIT"/>
    <property type="match status" value="1"/>
</dbReference>
<dbReference type="OrthoDB" id="9806724at2"/>
<dbReference type="InterPro" id="IPR015939">
    <property type="entry name" value="Fum_Rdtase/Succ_DH_flav-like_C"/>
</dbReference>
<dbReference type="GO" id="GO:0033765">
    <property type="term" value="F:steroid dehydrogenase activity, acting on the CH-CH group of donors"/>
    <property type="evidence" value="ECO:0007669"/>
    <property type="project" value="UniProtKB-ARBA"/>
</dbReference>
<protein>
    <submittedName>
        <fullName evidence="5">Dissimilatory adenylylsulfate reductase alpha subunit</fullName>
    </submittedName>
</protein>
<dbReference type="NCBIfam" id="NF005331">
    <property type="entry name" value="PRK06854.1-2"/>
    <property type="match status" value="1"/>
</dbReference>
<organism evidence="5 6">
    <name type="scientific">Anaerovirgula multivorans</name>
    <dbReference type="NCBI Taxonomy" id="312168"/>
    <lineage>
        <taxon>Bacteria</taxon>
        <taxon>Bacillati</taxon>
        <taxon>Bacillota</taxon>
        <taxon>Clostridia</taxon>
        <taxon>Peptostreptococcales</taxon>
        <taxon>Natronincolaceae</taxon>
        <taxon>Anaerovirgula</taxon>
    </lineage>
</organism>
<dbReference type="Pfam" id="PF00890">
    <property type="entry name" value="FAD_binding_2"/>
    <property type="match status" value="1"/>
</dbReference>
<dbReference type="SUPFAM" id="SSF51905">
    <property type="entry name" value="FAD/NAD(P)-binding domain"/>
    <property type="match status" value="1"/>
</dbReference>
<dbReference type="GO" id="GO:0009055">
    <property type="term" value="F:electron transfer activity"/>
    <property type="evidence" value="ECO:0007669"/>
    <property type="project" value="TreeGrafter"/>
</dbReference>
<dbReference type="SUPFAM" id="SSF46977">
    <property type="entry name" value="Succinate dehydrogenase/fumarate reductase flavoprotein C-terminal domain"/>
    <property type="match status" value="1"/>
</dbReference>
<gene>
    <name evidence="5" type="ORF">SAMN05446037_103148</name>
</gene>
<dbReference type="InterPro" id="IPR030664">
    <property type="entry name" value="SdhA/FrdA/AprA"/>
</dbReference>
<dbReference type="InterPro" id="IPR027477">
    <property type="entry name" value="Succ_DH/fumarate_Rdtase_cat_sf"/>
</dbReference>
<dbReference type="Pfam" id="PF02910">
    <property type="entry name" value="Succ_DH_flav_C"/>
    <property type="match status" value="1"/>
</dbReference>
<evidence type="ECO:0000256" key="2">
    <source>
        <dbReference type="ARBA" id="ARBA00023002"/>
    </source>
</evidence>
<dbReference type="InterPro" id="IPR036188">
    <property type="entry name" value="FAD/NAD-bd_sf"/>
</dbReference>
<keyword evidence="6" id="KW-1185">Reference proteome</keyword>
<feature type="domain" description="FAD-dependent oxidoreductase 2 FAD-binding" evidence="3">
    <location>
        <begin position="11"/>
        <end position="376"/>
    </location>
</feature>
<dbReference type="PRINTS" id="PR00368">
    <property type="entry name" value="FADPNR"/>
</dbReference>
<evidence type="ECO:0000313" key="6">
    <source>
        <dbReference type="Proteomes" id="UP000198304"/>
    </source>
</evidence>
<dbReference type="Proteomes" id="UP000198304">
    <property type="component" value="Unassembled WGS sequence"/>
</dbReference>
<evidence type="ECO:0000313" key="5">
    <source>
        <dbReference type="EMBL" id="SNS98409.1"/>
    </source>
</evidence>
<dbReference type="GO" id="GO:0000104">
    <property type="term" value="F:succinate dehydrogenase activity"/>
    <property type="evidence" value="ECO:0007669"/>
    <property type="project" value="TreeGrafter"/>
</dbReference>
<evidence type="ECO:0000259" key="3">
    <source>
        <dbReference type="Pfam" id="PF00890"/>
    </source>
</evidence>
<dbReference type="PROSITE" id="PS51257">
    <property type="entry name" value="PROKAR_LIPOPROTEIN"/>
    <property type="match status" value="1"/>
</dbReference>
<dbReference type="GO" id="GO:0005886">
    <property type="term" value="C:plasma membrane"/>
    <property type="evidence" value="ECO:0007669"/>
    <property type="project" value="TreeGrafter"/>
</dbReference>
<dbReference type="EMBL" id="FZOJ01000031">
    <property type="protein sequence ID" value="SNS98409.1"/>
    <property type="molecule type" value="Genomic_DNA"/>
</dbReference>
<keyword evidence="2" id="KW-0560">Oxidoreductase</keyword>
<evidence type="ECO:0000259" key="4">
    <source>
        <dbReference type="Pfam" id="PF02910"/>
    </source>
</evidence>
<dbReference type="Gene3D" id="3.90.700.10">
    <property type="entry name" value="Succinate dehydrogenase/fumarate reductase flavoprotein, catalytic domain"/>
    <property type="match status" value="1"/>
</dbReference>
<feature type="domain" description="Fumarate reductase/succinate dehydrogenase flavoprotein-like C-terminal" evidence="4">
    <location>
        <begin position="438"/>
        <end position="550"/>
    </location>
</feature>
<dbReference type="PIRSF" id="PIRSF000171">
    <property type="entry name" value="SDHA_APRA_LASPO"/>
    <property type="match status" value="1"/>
</dbReference>
<keyword evidence="1" id="KW-0285">Flavoprotein</keyword>
<proteinExistence type="predicted"/>
<accession>A0A239IXX1</accession>
<dbReference type="Gene3D" id="3.50.50.60">
    <property type="entry name" value="FAD/NAD(P)-binding domain"/>
    <property type="match status" value="1"/>
</dbReference>
<dbReference type="AlphaFoldDB" id="A0A239IXX1"/>
<dbReference type="Gene3D" id="1.20.58.100">
    <property type="entry name" value="Fumarate reductase/succinate dehydrogenase flavoprotein-like, C-terminal domain"/>
    <property type="match status" value="1"/>
</dbReference>
<name>A0A239IXX1_9FIRM</name>
<dbReference type="PANTHER" id="PTHR11632:SF51">
    <property type="entry name" value="SUCCINATE DEHYDROGENASE [UBIQUINONE] FLAVOPROTEIN SUBUNIT, MITOCHONDRIAL"/>
    <property type="match status" value="1"/>
</dbReference>
<reference evidence="5 6" key="1">
    <citation type="submission" date="2017-06" db="EMBL/GenBank/DDBJ databases">
        <authorList>
            <person name="Kim H.J."/>
            <person name="Triplett B.A."/>
        </authorList>
    </citation>
    <scope>NUCLEOTIDE SEQUENCE [LARGE SCALE GENOMIC DNA]</scope>
    <source>
        <strain evidence="5 6">SCA</strain>
    </source>
</reference>
<evidence type="ECO:0000256" key="1">
    <source>
        <dbReference type="ARBA" id="ARBA00022630"/>
    </source>
</evidence>
<dbReference type="SUPFAM" id="SSF56425">
    <property type="entry name" value="Succinate dehydrogenase/fumarate reductase flavoprotein, catalytic domain"/>
    <property type="match status" value="1"/>
</dbReference>